<accession>A0ABR1UPA1</accession>
<name>A0ABR1UPA1_9PEZI</name>
<feature type="compositionally biased region" description="Low complexity" evidence="1">
    <location>
        <begin position="104"/>
        <end position="113"/>
    </location>
</feature>
<gene>
    <name evidence="2" type="ORF">PG996_010689</name>
</gene>
<organism evidence="2 3">
    <name type="scientific">Apiospora saccharicola</name>
    <dbReference type="NCBI Taxonomy" id="335842"/>
    <lineage>
        <taxon>Eukaryota</taxon>
        <taxon>Fungi</taxon>
        <taxon>Dikarya</taxon>
        <taxon>Ascomycota</taxon>
        <taxon>Pezizomycotina</taxon>
        <taxon>Sordariomycetes</taxon>
        <taxon>Xylariomycetidae</taxon>
        <taxon>Amphisphaeriales</taxon>
        <taxon>Apiosporaceae</taxon>
        <taxon>Apiospora</taxon>
    </lineage>
</organism>
<feature type="compositionally biased region" description="Basic and acidic residues" evidence="1">
    <location>
        <begin position="81"/>
        <end position="103"/>
    </location>
</feature>
<feature type="compositionally biased region" description="Basic and acidic residues" evidence="1">
    <location>
        <begin position="146"/>
        <end position="161"/>
    </location>
</feature>
<feature type="region of interest" description="Disordered" evidence="1">
    <location>
        <begin position="144"/>
        <end position="248"/>
    </location>
</feature>
<evidence type="ECO:0000256" key="1">
    <source>
        <dbReference type="SAM" id="MobiDB-lite"/>
    </source>
</evidence>
<proteinExistence type="predicted"/>
<keyword evidence="3" id="KW-1185">Reference proteome</keyword>
<dbReference type="Proteomes" id="UP001446871">
    <property type="component" value="Unassembled WGS sequence"/>
</dbReference>
<feature type="compositionally biased region" description="Basic and acidic residues" evidence="1">
    <location>
        <begin position="201"/>
        <end position="220"/>
    </location>
</feature>
<feature type="region of interest" description="Disordered" evidence="1">
    <location>
        <begin position="56"/>
        <end position="113"/>
    </location>
</feature>
<dbReference type="EMBL" id="JAQQWM010000006">
    <property type="protein sequence ID" value="KAK8060759.1"/>
    <property type="molecule type" value="Genomic_DNA"/>
</dbReference>
<sequence length="248" mass="27271">MTDPQPSVRRKAFRDGDTGSFAIIATEKYSIQLAGRAMPIVLIKEIRCLVATKQQETGQTDHLPRLLPSTAHNNDPASDFVRYRHDESDGDDAQQHNGRDTHRVAAAGPGRPPRLLLLAPVPRIPVPHGRRRLAVAPLRVAGRAAPGEHRDAHPGRGDVVDARPQGRRRGRRREDERVAGFGTHGHGPRAEQVRRRHAKRDRVDRRDAQDLGRGQRRDGGDAAVGAEQAYVVGPERRSVGARGAAARE</sequence>
<evidence type="ECO:0000313" key="2">
    <source>
        <dbReference type="EMBL" id="KAK8060759.1"/>
    </source>
</evidence>
<protein>
    <submittedName>
        <fullName evidence="2">Uncharacterized protein</fullName>
    </submittedName>
</protein>
<comment type="caution">
    <text evidence="2">The sequence shown here is derived from an EMBL/GenBank/DDBJ whole genome shotgun (WGS) entry which is preliminary data.</text>
</comment>
<reference evidence="2 3" key="1">
    <citation type="submission" date="2023-01" db="EMBL/GenBank/DDBJ databases">
        <title>Analysis of 21 Apiospora genomes using comparative genomics revels a genus with tremendous synthesis potential of carbohydrate active enzymes and secondary metabolites.</title>
        <authorList>
            <person name="Sorensen T."/>
        </authorList>
    </citation>
    <scope>NUCLEOTIDE SEQUENCE [LARGE SCALE GENOMIC DNA]</scope>
    <source>
        <strain evidence="2 3">CBS 83171</strain>
    </source>
</reference>
<evidence type="ECO:0000313" key="3">
    <source>
        <dbReference type="Proteomes" id="UP001446871"/>
    </source>
</evidence>